<evidence type="ECO:0000313" key="6">
    <source>
        <dbReference type="Proteomes" id="UP000002729"/>
    </source>
</evidence>
<dbReference type="InterPro" id="IPR017850">
    <property type="entry name" value="Alkaline_phosphatase_core_sf"/>
</dbReference>
<organism evidence="6">
    <name type="scientific">Aureococcus anophagefferens</name>
    <name type="common">Harmful bloom alga</name>
    <dbReference type="NCBI Taxonomy" id="44056"/>
    <lineage>
        <taxon>Eukaryota</taxon>
        <taxon>Sar</taxon>
        <taxon>Stramenopiles</taxon>
        <taxon>Ochrophyta</taxon>
        <taxon>Pelagophyceae</taxon>
        <taxon>Pelagomonadales</taxon>
        <taxon>Pelagomonadaceae</taxon>
        <taxon>Aureococcus</taxon>
    </lineage>
</organism>
<dbReference type="GeneID" id="20228263"/>
<dbReference type="Proteomes" id="UP000002729">
    <property type="component" value="Unassembled WGS sequence"/>
</dbReference>
<dbReference type="Pfam" id="PF00884">
    <property type="entry name" value="Sulfatase"/>
    <property type="match status" value="1"/>
</dbReference>
<dbReference type="KEGG" id="aaf:AURANDRAFT_71524"/>
<dbReference type="InParanoid" id="F0Y8P9"/>
<dbReference type="GO" id="GO:0008484">
    <property type="term" value="F:sulfuric ester hydrolase activity"/>
    <property type="evidence" value="ECO:0007669"/>
    <property type="project" value="InterPro"/>
</dbReference>
<dbReference type="EMBL" id="GL833127">
    <property type="protein sequence ID" value="EGB08871.1"/>
    <property type="molecule type" value="Genomic_DNA"/>
</dbReference>
<dbReference type="InterPro" id="IPR047115">
    <property type="entry name" value="ARSB"/>
</dbReference>
<keyword evidence="6" id="KW-1185">Reference proteome</keyword>
<dbReference type="PANTHER" id="PTHR10342">
    <property type="entry name" value="ARYLSULFATASE"/>
    <property type="match status" value="1"/>
</dbReference>
<dbReference type="Gene3D" id="3.30.1120.10">
    <property type="match status" value="1"/>
</dbReference>
<dbReference type="RefSeq" id="XP_009036847.1">
    <property type="nucleotide sequence ID" value="XM_009038599.1"/>
</dbReference>
<dbReference type="Gene3D" id="3.40.720.10">
    <property type="entry name" value="Alkaline Phosphatase, subunit A"/>
    <property type="match status" value="1"/>
</dbReference>
<feature type="domain" description="Sulfatase N-terminal" evidence="4">
    <location>
        <begin position="11"/>
        <end position="329"/>
    </location>
</feature>
<keyword evidence="1" id="KW-0479">Metal-binding</keyword>
<reference evidence="5 6" key="1">
    <citation type="journal article" date="2011" name="Proc. Natl. Acad. Sci. U.S.A.">
        <title>Niche of harmful alga Aureococcus anophagefferens revealed through ecogenomics.</title>
        <authorList>
            <person name="Gobler C.J."/>
            <person name="Berry D.L."/>
            <person name="Dyhrman S.T."/>
            <person name="Wilhelm S.W."/>
            <person name="Salamov A."/>
            <person name="Lobanov A.V."/>
            <person name="Zhang Y."/>
            <person name="Collier J.L."/>
            <person name="Wurch L.L."/>
            <person name="Kustka A.B."/>
            <person name="Dill B.D."/>
            <person name="Shah M."/>
            <person name="VerBerkmoes N.C."/>
            <person name="Kuo A."/>
            <person name="Terry A."/>
            <person name="Pangilinan J."/>
            <person name="Lindquist E.A."/>
            <person name="Lucas S."/>
            <person name="Paulsen I.T."/>
            <person name="Hattenrath-Lehmann T.K."/>
            <person name="Talmage S.C."/>
            <person name="Walker E.A."/>
            <person name="Koch F."/>
            <person name="Burson A.M."/>
            <person name="Marcoval M.A."/>
            <person name="Tang Y.Z."/>
            <person name="Lecleir G.R."/>
            <person name="Coyne K.J."/>
            <person name="Berg G.M."/>
            <person name="Bertrand E.M."/>
            <person name="Saito M.A."/>
            <person name="Gladyshev V.N."/>
            <person name="Grigoriev I.V."/>
        </authorList>
    </citation>
    <scope>NUCLEOTIDE SEQUENCE [LARGE SCALE GENOMIC DNA]</scope>
    <source>
        <strain evidence="6">CCMP 1984</strain>
    </source>
</reference>
<keyword evidence="2" id="KW-0106">Calcium</keyword>
<proteinExistence type="predicted"/>
<gene>
    <name evidence="5" type="primary">ARS4</name>
    <name evidence="5" type="ORF">AURANDRAFT_71524</name>
</gene>
<dbReference type="AlphaFoldDB" id="F0Y8P9"/>
<dbReference type="GO" id="GO:0046872">
    <property type="term" value="F:metal ion binding"/>
    <property type="evidence" value="ECO:0007669"/>
    <property type="project" value="UniProtKB-KW"/>
</dbReference>
<evidence type="ECO:0000256" key="2">
    <source>
        <dbReference type="ARBA" id="ARBA00022837"/>
    </source>
</evidence>
<dbReference type="OrthoDB" id="103349at2759"/>
<dbReference type="PANTHER" id="PTHR10342:SF273">
    <property type="entry name" value="RE14504P"/>
    <property type="match status" value="1"/>
</dbReference>
<protein>
    <submittedName>
        <fullName evidence="5">Uncharacterized protein ARS4</fullName>
    </submittedName>
</protein>
<dbReference type="eggNOG" id="KOG3867">
    <property type="taxonomic scope" value="Eukaryota"/>
</dbReference>
<keyword evidence="3" id="KW-0325">Glycoprotein</keyword>
<evidence type="ECO:0000313" key="5">
    <source>
        <dbReference type="EMBL" id="EGB08871.1"/>
    </source>
</evidence>
<sequence length="495" mass="54838">MNDLWDSQDLAPEVFPHMLALAQDGVRLTNYYGQAFCTPARAALMSGKFGHRTGFANVDVDSAATLEISAWGNFSLANAGDQIFLSQRLATAGYEVHGVGKWNLGHCNAAFLPPSRGFKSYLGYYGAGIGYVSHEVEQSGNVENSFTRHFRDYSLVDMQRCTPQGCLSDASVIGEYSTILFTNESLRRIDGFSVENPTYLYVAYHGVHDDKQSNASGLDYPAAALEALEERRRNFGIALHAVDHGVGLLQQRLEKRSSDYVLVVHSDNGGSPCGTYCDSSNAPYRGMKFFDFEGGLKLPAFVYSPTRLASRGTYDGLMHHVDWTATFLRGLAGTLLDCSDCDSRDHWSAISSNSDDKYEIRDEVAFSVTAEAATLRMKNYKYMYQRSNSTWFKVGEEVTGSFNTQSCMDSSAMNFLFDVDADPYETQNLYYDDAYVHVLRGFEDEAARIMREEYVHRTLPPGSPEGGADTIAAFLASSPTNDTVKHVTPWDCAMS</sequence>
<name>F0Y8P9_AURAN</name>
<accession>F0Y8P9</accession>
<dbReference type="InterPro" id="IPR000917">
    <property type="entry name" value="Sulfatase_N"/>
</dbReference>
<evidence type="ECO:0000256" key="3">
    <source>
        <dbReference type="ARBA" id="ARBA00023180"/>
    </source>
</evidence>
<evidence type="ECO:0000256" key="1">
    <source>
        <dbReference type="ARBA" id="ARBA00022723"/>
    </source>
</evidence>
<dbReference type="SUPFAM" id="SSF53649">
    <property type="entry name" value="Alkaline phosphatase-like"/>
    <property type="match status" value="1"/>
</dbReference>
<evidence type="ECO:0000259" key="4">
    <source>
        <dbReference type="Pfam" id="PF00884"/>
    </source>
</evidence>